<comment type="caution">
    <text evidence="3">The sequence shown here is derived from an EMBL/GenBank/DDBJ whole genome shotgun (WGS) entry which is preliminary data.</text>
</comment>
<dbReference type="InterPro" id="IPR006015">
    <property type="entry name" value="Universal_stress_UspA"/>
</dbReference>
<name>A0A6I0DN53_BRUAN</name>
<evidence type="ECO:0000256" key="1">
    <source>
        <dbReference type="ARBA" id="ARBA00008791"/>
    </source>
</evidence>
<dbReference type="Gene3D" id="3.40.50.12370">
    <property type="match status" value="1"/>
</dbReference>
<feature type="domain" description="UspA" evidence="2">
    <location>
        <begin position="158"/>
        <end position="278"/>
    </location>
</feature>
<accession>A0A6I0DN53</accession>
<gene>
    <name evidence="3" type="ORF">F9L06_13190</name>
</gene>
<evidence type="ECO:0000313" key="4">
    <source>
        <dbReference type="Proteomes" id="UP000441102"/>
    </source>
</evidence>
<sequence>MMMYTRNAYMPIATYPEVVADGAVLAATSYAAVLGGTLHVTTFAVDIPYMSSGLGDFFVDVPGLARAVEQKSKAECHRLHALVQEHAGKGLDVYCTTKTAVPGGVLDAAAGQARYFDVALLPWSGETMVAQDMAQAVVFGSGRPTILVPPSARAAALKHIAIAWDGGRVAARALGDALALLAEGGRVSVLTVQDEKPLNGSNLAGTLASSLENRGIRAKPITITLGERSIDEALQDAALTEGAQILAMGGFGHSRIRDFILGGATRGIFTQVRLPVLLSH</sequence>
<dbReference type="SUPFAM" id="SSF52402">
    <property type="entry name" value="Adenine nucleotide alpha hydrolases-like"/>
    <property type="match status" value="1"/>
</dbReference>
<dbReference type="AlphaFoldDB" id="A0A6I0DN53"/>
<dbReference type="Pfam" id="PF00582">
    <property type="entry name" value="Usp"/>
    <property type="match status" value="1"/>
</dbReference>
<evidence type="ECO:0000313" key="3">
    <source>
        <dbReference type="EMBL" id="KAB2797647.1"/>
    </source>
</evidence>
<evidence type="ECO:0000259" key="2">
    <source>
        <dbReference type="Pfam" id="PF00582"/>
    </source>
</evidence>
<reference evidence="3 4" key="1">
    <citation type="submission" date="2019-09" db="EMBL/GenBank/DDBJ databases">
        <title>Taxonomic organization of the family Brucellaceae based on a phylogenomic approach.</title>
        <authorList>
            <person name="Leclercq S."/>
            <person name="Cloeckaert A."/>
            <person name="Zygmunt M.S."/>
        </authorList>
    </citation>
    <scope>NUCLEOTIDE SEQUENCE [LARGE SCALE GENOMIC DNA]</scope>
    <source>
        <strain evidence="3 4">CCUG 34461</strain>
    </source>
</reference>
<dbReference type="EMBL" id="WBWX01000004">
    <property type="protein sequence ID" value="KAB2797647.1"/>
    <property type="molecule type" value="Genomic_DNA"/>
</dbReference>
<comment type="similarity">
    <text evidence="1">Belongs to the universal stress protein A family.</text>
</comment>
<protein>
    <submittedName>
        <fullName evidence="3">Universal stress protein</fullName>
    </submittedName>
</protein>
<organism evidence="3 4">
    <name type="scientific">Brucella anthropi</name>
    <name type="common">Ochrobactrum anthropi</name>
    <dbReference type="NCBI Taxonomy" id="529"/>
    <lineage>
        <taxon>Bacteria</taxon>
        <taxon>Pseudomonadati</taxon>
        <taxon>Pseudomonadota</taxon>
        <taxon>Alphaproteobacteria</taxon>
        <taxon>Hyphomicrobiales</taxon>
        <taxon>Brucellaceae</taxon>
        <taxon>Brucella/Ochrobactrum group</taxon>
        <taxon>Brucella</taxon>
    </lineage>
</organism>
<dbReference type="PRINTS" id="PR01438">
    <property type="entry name" value="UNVRSLSTRESS"/>
</dbReference>
<dbReference type="InterPro" id="IPR006016">
    <property type="entry name" value="UspA"/>
</dbReference>
<proteinExistence type="inferred from homology"/>
<dbReference type="Proteomes" id="UP000441102">
    <property type="component" value="Unassembled WGS sequence"/>
</dbReference>